<dbReference type="InterPro" id="IPR006631">
    <property type="entry name" value="DM4_12"/>
</dbReference>
<feature type="signal peptide" evidence="1">
    <location>
        <begin position="1"/>
        <end position="22"/>
    </location>
</feature>
<evidence type="ECO:0000256" key="1">
    <source>
        <dbReference type="SAM" id="SignalP"/>
    </source>
</evidence>
<evidence type="ECO:0000313" key="3">
    <source>
        <dbReference type="RefSeq" id="XP_015609914.1"/>
    </source>
</evidence>
<name>A0AAJ7FV55_CEPCN</name>
<accession>A0AAJ7FV55</accession>
<dbReference type="Pfam" id="PF07841">
    <property type="entry name" value="DM4_12"/>
    <property type="match status" value="1"/>
</dbReference>
<feature type="chain" id="PRO_5042545762" evidence="1">
    <location>
        <begin position="23"/>
        <end position="194"/>
    </location>
</feature>
<organism evidence="2 3">
    <name type="scientific">Cephus cinctus</name>
    <name type="common">Wheat stem sawfly</name>
    <dbReference type="NCBI Taxonomy" id="211228"/>
    <lineage>
        <taxon>Eukaryota</taxon>
        <taxon>Metazoa</taxon>
        <taxon>Ecdysozoa</taxon>
        <taxon>Arthropoda</taxon>
        <taxon>Hexapoda</taxon>
        <taxon>Insecta</taxon>
        <taxon>Pterygota</taxon>
        <taxon>Neoptera</taxon>
        <taxon>Endopterygota</taxon>
        <taxon>Hymenoptera</taxon>
        <taxon>Cephoidea</taxon>
        <taxon>Cephidae</taxon>
        <taxon>Cephus</taxon>
    </lineage>
</organism>
<dbReference type="Proteomes" id="UP000694920">
    <property type="component" value="Unplaced"/>
</dbReference>
<proteinExistence type="predicted"/>
<dbReference type="SMART" id="SM00718">
    <property type="entry name" value="DM4_12"/>
    <property type="match status" value="1"/>
</dbReference>
<dbReference type="RefSeq" id="XP_015609914.1">
    <property type="nucleotide sequence ID" value="XM_015754428.2"/>
</dbReference>
<keyword evidence="2" id="KW-1185">Reference proteome</keyword>
<evidence type="ECO:0000313" key="2">
    <source>
        <dbReference type="Proteomes" id="UP000694920"/>
    </source>
</evidence>
<reference evidence="3" key="1">
    <citation type="submission" date="2025-08" db="UniProtKB">
        <authorList>
            <consortium name="RefSeq"/>
        </authorList>
    </citation>
    <scope>IDENTIFICATION</scope>
</reference>
<protein>
    <submittedName>
        <fullName evidence="3">Uncharacterized protein LOC107274866</fullName>
    </submittedName>
</protein>
<gene>
    <name evidence="3" type="primary">LOC107274866</name>
</gene>
<dbReference type="AlphaFoldDB" id="A0AAJ7FV55"/>
<sequence length="194" mass="22057">MYNISIILALLNAILIFQYVETAENSEIAKILHRPIRALSFPDNSNMGLFLALSIPLIDPLYSVSLSYYFEANYRLPPNSTYFEPYYSPYASRKKRSIDRTTIYQALENKYESSGFPGRECLLRSICETAESPVRHNGILGDIMHVLFTPSSSMKEDDLSEDFFEAEFVGRNGSCSKYQPMCPVGLFDVIGTWV</sequence>
<keyword evidence="1" id="KW-0732">Signal</keyword>
<dbReference type="GeneID" id="107274866"/>
<dbReference type="PANTHER" id="PTHR21398:SF22">
    <property type="entry name" value="IP12060P-RELATED"/>
    <property type="match status" value="1"/>
</dbReference>
<dbReference type="KEGG" id="ccin:107274866"/>
<dbReference type="PANTHER" id="PTHR21398">
    <property type="entry name" value="AGAP007094-PA"/>
    <property type="match status" value="1"/>
</dbReference>